<keyword evidence="2" id="KW-1185">Reference proteome</keyword>
<dbReference type="AlphaFoldDB" id="A0A6S7IV35"/>
<evidence type="ECO:0000313" key="2">
    <source>
        <dbReference type="Proteomes" id="UP001152795"/>
    </source>
</evidence>
<reference evidence="1" key="1">
    <citation type="submission" date="2020-04" db="EMBL/GenBank/DDBJ databases">
        <authorList>
            <person name="Alioto T."/>
            <person name="Alioto T."/>
            <person name="Gomez Garrido J."/>
        </authorList>
    </citation>
    <scope>NUCLEOTIDE SEQUENCE</scope>
    <source>
        <strain evidence="1">A484AB</strain>
    </source>
</reference>
<dbReference type="EMBL" id="CACRXK020011210">
    <property type="protein sequence ID" value="CAB4020970.1"/>
    <property type="molecule type" value="Genomic_DNA"/>
</dbReference>
<accession>A0A6S7IV35</accession>
<comment type="caution">
    <text evidence="1">The sequence shown here is derived from an EMBL/GenBank/DDBJ whole genome shotgun (WGS) entry which is preliminary data.</text>
</comment>
<dbReference type="OrthoDB" id="2274046at2759"/>
<proteinExistence type="predicted"/>
<name>A0A6S7IV35_PARCT</name>
<dbReference type="Gene3D" id="2.40.50.140">
    <property type="entry name" value="Nucleic acid-binding proteins"/>
    <property type="match status" value="1"/>
</dbReference>
<evidence type="ECO:0000313" key="1">
    <source>
        <dbReference type="EMBL" id="CAB4020970.1"/>
    </source>
</evidence>
<dbReference type="SUPFAM" id="SSF50249">
    <property type="entry name" value="Nucleic acid-binding proteins"/>
    <property type="match status" value="2"/>
</dbReference>
<dbReference type="Proteomes" id="UP001152795">
    <property type="component" value="Unassembled WGS sequence"/>
</dbReference>
<dbReference type="InterPro" id="IPR012340">
    <property type="entry name" value="NA-bd_OB-fold"/>
</dbReference>
<sequence length="232" mass="26131">MKNSTIWSSTAVTDHNEPLFFPPAESSTSCLVNIAKIKTTSVNQLVLVKATVKHLSGPKNVKWENDSVQKRLCVLQDPTGAIKAVLWEEWIDSVEDDQTYLFTNLRVKKMVIPMRFMSTLLNLVSRSKSVSPLMKCCQMLAQAIADLVAKQAIVSIIGVKTLNKYNSCNACGKKVEGTGKTIKCESCKVRQRVSQENANWYARLFVQNVETKEKVYLTVFHSQLMKILETLR</sequence>
<protein>
    <submittedName>
        <fullName evidence="1">Uncharacterized protein</fullName>
    </submittedName>
</protein>
<organism evidence="1 2">
    <name type="scientific">Paramuricea clavata</name>
    <name type="common">Red gorgonian</name>
    <name type="synonym">Violescent sea-whip</name>
    <dbReference type="NCBI Taxonomy" id="317549"/>
    <lineage>
        <taxon>Eukaryota</taxon>
        <taxon>Metazoa</taxon>
        <taxon>Cnidaria</taxon>
        <taxon>Anthozoa</taxon>
        <taxon>Octocorallia</taxon>
        <taxon>Malacalcyonacea</taxon>
        <taxon>Plexauridae</taxon>
        <taxon>Paramuricea</taxon>
    </lineage>
</organism>
<gene>
    <name evidence="1" type="ORF">PACLA_8A084816</name>
</gene>